<dbReference type="SMART" id="SM01130">
    <property type="entry name" value="DHDPS"/>
    <property type="match status" value="1"/>
</dbReference>
<evidence type="ECO:0000256" key="4">
    <source>
        <dbReference type="ARBA" id="ARBA00023239"/>
    </source>
</evidence>
<name>A0ABZ1WJ56_9ACTN</name>
<dbReference type="Pfam" id="PF00701">
    <property type="entry name" value="DHDPS"/>
    <property type="match status" value="1"/>
</dbReference>
<sequence>MPQLDGVLFFPVTPFGASGAIDLPAFRAHLARGLAAGPGGVFVACGTGEFHALDVAECEALIRAAVEEVAGAVPVYCGTGGPLPVATRLARVAESSGADGLLLLPPYLVSGPPQGLVAYTRAVAAASELPVIVYNRATTRFDESTAVEVARIPNVTGFKDGIGDLDSLARIVKAIRAATHGSGKDFQFFNGMPTAEVTVSAYRAVGVELYSSAVFCFAPEISLAFYEAVTTGNAELADRLLGEFFNPLVELRDLVPGYAVSLVKAAVTMRGPDVGGVRPPLADPVPEHLERLREILAAGLAAIDMPWSAT</sequence>
<dbReference type="EC" id="4.2.1.41" evidence="5"/>
<dbReference type="InterPro" id="IPR017655">
    <property type="entry name" value="Dehydro-deoxyglucarate_dehyd"/>
</dbReference>
<dbReference type="RefSeq" id="WP_329611594.1">
    <property type="nucleotide sequence ID" value="NZ_CP108482.1"/>
</dbReference>
<dbReference type="PANTHER" id="PTHR12128">
    <property type="entry name" value="DIHYDRODIPICOLINATE SYNTHASE"/>
    <property type="match status" value="1"/>
</dbReference>
<protein>
    <recommendedName>
        <fullName evidence="5">Probable 5-dehydro-4-deoxyglucarate dehydratase</fullName>
        <ecNumber evidence="5">4.2.1.41</ecNumber>
    </recommendedName>
    <alternativeName>
        <fullName evidence="5">5-keto-4-deoxy-glucarate dehydratase</fullName>
        <shortName evidence="5">KDGDH</shortName>
    </alternativeName>
</protein>
<evidence type="ECO:0000256" key="5">
    <source>
        <dbReference type="HAMAP-Rule" id="MF_00694"/>
    </source>
</evidence>
<dbReference type="PANTHER" id="PTHR12128:SF19">
    <property type="entry name" value="5-DEHYDRO-4-DEOXYGLUCARATE DEHYDRATASE 2-RELATED"/>
    <property type="match status" value="1"/>
</dbReference>
<dbReference type="HAMAP" id="MF_00694">
    <property type="entry name" value="KDGDH"/>
    <property type="match status" value="1"/>
</dbReference>
<comment type="catalytic activity">
    <reaction evidence="1 5">
        <text>5-dehydro-4-deoxy-D-glucarate + H(+) = 2,5-dioxopentanoate + CO2 + H2O</text>
        <dbReference type="Rhea" id="RHEA:24608"/>
        <dbReference type="ChEBI" id="CHEBI:15377"/>
        <dbReference type="ChEBI" id="CHEBI:15378"/>
        <dbReference type="ChEBI" id="CHEBI:16526"/>
        <dbReference type="ChEBI" id="CHEBI:42819"/>
        <dbReference type="ChEBI" id="CHEBI:58136"/>
        <dbReference type="EC" id="4.2.1.41"/>
    </reaction>
</comment>
<evidence type="ECO:0000256" key="1">
    <source>
        <dbReference type="ARBA" id="ARBA00001446"/>
    </source>
</evidence>
<dbReference type="NCBIfam" id="NF002958">
    <property type="entry name" value="PRK03620.1"/>
    <property type="match status" value="1"/>
</dbReference>
<dbReference type="Gene3D" id="3.20.20.70">
    <property type="entry name" value="Aldolase class I"/>
    <property type="match status" value="1"/>
</dbReference>
<comment type="pathway">
    <text evidence="2 5">Carbohydrate acid metabolism; D-glucarate degradation; 2,5-dioxopentanoate from D-glucarate: step 2/2.</text>
</comment>
<evidence type="ECO:0000256" key="3">
    <source>
        <dbReference type="ARBA" id="ARBA00007592"/>
    </source>
</evidence>
<gene>
    <name evidence="7" type="ORF">OG469_38860</name>
</gene>
<dbReference type="SUPFAM" id="SSF51569">
    <property type="entry name" value="Aldolase"/>
    <property type="match status" value="1"/>
</dbReference>
<reference evidence="7 8" key="1">
    <citation type="submission" date="2022-10" db="EMBL/GenBank/DDBJ databases">
        <title>The complete genomes of actinobacterial strains from the NBC collection.</title>
        <authorList>
            <person name="Joergensen T.S."/>
            <person name="Alvarez Arevalo M."/>
            <person name="Sterndorff E.B."/>
            <person name="Faurdal D."/>
            <person name="Vuksanovic O."/>
            <person name="Mourched A.-S."/>
            <person name="Charusanti P."/>
            <person name="Shaw S."/>
            <person name="Blin K."/>
            <person name="Weber T."/>
        </authorList>
    </citation>
    <scope>NUCLEOTIDE SEQUENCE [LARGE SCALE GENOMIC DNA]</scope>
    <source>
        <strain evidence="7 8">NBC_01247</strain>
    </source>
</reference>
<dbReference type="InterPro" id="IPR013785">
    <property type="entry name" value="Aldolase_TIM"/>
</dbReference>
<dbReference type="InterPro" id="IPR002220">
    <property type="entry name" value="DapA-like"/>
</dbReference>
<comment type="similarity">
    <text evidence="3 5 6">Belongs to the DapA family.</text>
</comment>
<dbReference type="PIRSF" id="PIRSF001365">
    <property type="entry name" value="DHDPS"/>
    <property type="match status" value="1"/>
</dbReference>
<evidence type="ECO:0000313" key="7">
    <source>
        <dbReference type="EMBL" id="WUS60936.1"/>
    </source>
</evidence>
<accession>A0ABZ1WJ56</accession>
<dbReference type="Proteomes" id="UP001432014">
    <property type="component" value="Chromosome"/>
</dbReference>
<evidence type="ECO:0000256" key="2">
    <source>
        <dbReference type="ARBA" id="ARBA00004983"/>
    </source>
</evidence>
<keyword evidence="8" id="KW-1185">Reference proteome</keyword>
<proteinExistence type="inferred from homology"/>
<organism evidence="7 8">
    <name type="scientific">Kitasatospora herbaricolor</name>
    <dbReference type="NCBI Taxonomy" id="68217"/>
    <lineage>
        <taxon>Bacteria</taxon>
        <taxon>Bacillati</taxon>
        <taxon>Actinomycetota</taxon>
        <taxon>Actinomycetes</taxon>
        <taxon>Kitasatosporales</taxon>
        <taxon>Streptomycetaceae</taxon>
        <taxon>Kitasatospora</taxon>
    </lineage>
</organism>
<dbReference type="EMBL" id="CP108482">
    <property type="protein sequence ID" value="WUS60936.1"/>
    <property type="molecule type" value="Genomic_DNA"/>
</dbReference>
<evidence type="ECO:0000256" key="6">
    <source>
        <dbReference type="PIRNR" id="PIRNR001365"/>
    </source>
</evidence>
<evidence type="ECO:0000313" key="8">
    <source>
        <dbReference type="Proteomes" id="UP001432014"/>
    </source>
</evidence>
<keyword evidence="4 5" id="KW-0456">Lyase</keyword>